<dbReference type="EMBL" id="KQ976716">
    <property type="protein sequence ID" value="KYM76875.1"/>
    <property type="molecule type" value="Genomic_DNA"/>
</dbReference>
<name>A0A195AXW0_9HYME</name>
<evidence type="ECO:0000313" key="1">
    <source>
        <dbReference type="EMBL" id="KYM76875.1"/>
    </source>
</evidence>
<proteinExistence type="predicted"/>
<keyword evidence="2" id="KW-1185">Reference proteome</keyword>
<dbReference type="AlphaFoldDB" id="A0A195AXW0"/>
<gene>
    <name evidence="1" type="ORF">ALC53_12764</name>
</gene>
<accession>A0A195AXW0</accession>
<protein>
    <submittedName>
        <fullName evidence="1">Uncharacterized protein</fullName>
    </submittedName>
</protein>
<sequence length="221" mass="25718">MLVHPHLQTPGPFRDLILCVTQLFGRRQRHAATGVKAGVIHKIRPSRMWDELCPLLRVRETKSVTTRRCVSPRTVIWKPSHIPVRQLIFIISQDSLNMQDNRDEGHYRAGIIRYIGMESGNGINSWKLKMPKGREQRKDEGRGDWREQCICEHQPRVGHERAGAERQSSSMSVVRIVSRLLYDPTRGHSNFSLAYTSHKRLYLNITFVYVHVFIVTRNTRK</sequence>
<evidence type="ECO:0000313" key="2">
    <source>
        <dbReference type="Proteomes" id="UP000078540"/>
    </source>
</evidence>
<dbReference type="Proteomes" id="UP000078540">
    <property type="component" value="Unassembled WGS sequence"/>
</dbReference>
<reference evidence="1 2" key="1">
    <citation type="submission" date="2015-09" db="EMBL/GenBank/DDBJ databases">
        <title>Atta colombica WGS genome.</title>
        <authorList>
            <person name="Nygaard S."/>
            <person name="Hu H."/>
            <person name="Boomsma J."/>
            <person name="Zhang G."/>
        </authorList>
    </citation>
    <scope>NUCLEOTIDE SEQUENCE [LARGE SCALE GENOMIC DNA]</scope>
    <source>
        <strain evidence="1">Treedump-2</strain>
        <tissue evidence="1">Whole body</tissue>
    </source>
</reference>
<organism evidence="1 2">
    <name type="scientific">Atta colombica</name>
    <dbReference type="NCBI Taxonomy" id="520822"/>
    <lineage>
        <taxon>Eukaryota</taxon>
        <taxon>Metazoa</taxon>
        <taxon>Ecdysozoa</taxon>
        <taxon>Arthropoda</taxon>
        <taxon>Hexapoda</taxon>
        <taxon>Insecta</taxon>
        <taxon>Pterygota</taxon>
        <taxon>Neoptera</taxon>
        <taxon>Endopterygota</taxon>
        <taxon>Hymenoptera</taxon>
        <taxon>Apocrita</taxon>
        <taxon>Aculeata</taxon>
        <taxon>Formicoidea</taxon>
        <taxon>Formicidae</taxon>
        <taxon>Myrmicinae</taxon>
        <taxon>Atta</taxon>
    </lineage>
</organism>